<proteinExistence type="predicted"/>
<dbReference type="EMBL" id="CP097511">
    <property type="protein sequence ID" value="URE48402.1"/>
    <property type="molecule type" value="Genomic_DNA"/>
</dbReference>
<accession>A0A9E7III4</accession>
<dbReference type="Proteomes" id="UP001055439">
    <property type="component" value="Chromosome 9"/>
</dbReference>
<keyword evidence="3" id="KW-1185">Reference proteome</keyword>
<name>A0A9E7III4_9LILI</name>
<protein>
    <submittedName>
        <fullName evidence="2">Uncharacterized protein</fullName>
    </submittedName>
</protein>
<evidence type="ECO:0000313" key="3">
    <source>
        <dbReference type="Proteomes" id="UP001055439"/>
    </source>
</evidence>
<evidence type="ECO:0000256" key="1">
    <source>
        <dbReference type="SAM" id="MobiDB-lite"/>
    </source>
</evidence>
<dbReference type="AlphaFoldDB" id="A0A9E7III4"/>
<reference evidence="2" key="1">
    <citation type="submission" date="2022-05" db="EMBL/GenBank/DDBJ databases">
        <title>The Musa troglodytarum L. genome provides insights into the mechanism of non-climacteric behaviour and enrichment of carotenoids.</title>
        <authorList>
            <person name="Wang J."/>
        </authorList>
    </citation>
    <scope>NUCLEOTIDE SEQUENCE</scope>
    <source>
        <tissue evidence="2">Leaf</tissue>
    </source>
</reference>
<sequence>MVNVSSLHARTVTSQHPPTEEVGSTCQLSDRMMRRSVEGGGGRPIGSRAQPVRRNRREADAKRID</sequence>
<evidence type="ECO:0000313" key="2">
    <source>
        <dbReference type="EMBL" id="URE48402.1"/>
    </source>
</evidence>
<gene>
    <name evidence="2" type="ORF">MUK42_32772</name>
</gene>
<feature type="compositionally biased region" description="Polar residues" evidence="1">
    <location>
        <begin position="1"/>
        <end position="28"/>
    </location>
</feature>
<organism evidence="2 3">
    <name type="scientific">Musa troglodytarum</name>
    <name type="common">fe'i banana</name>
    <dbReference type="NCBI Taxonomy" id="320322"/>
    <lineage>
        <taxon>Eukaryota</taxon>
        <taxon>Viridiplantae</taxon>
        <taxon>Streptophyta</taxon>
        <taxon>Embryophyta</taxon>
        <taxon>Tracheophyta</taxon>
        <taxon>Spermatophyta</taxon>
        <taxon>Magnoliopsida</taxon>
        <taxon>Liliopsida</taxon>
        <taxon>Zingiberales</taxon>
        <taxon>Musaceae</taxon>
        <taxon>Musa</taxon>
    </lineage>
</organism>
<feature type="region of interest" description="Disordered" evidence="1">
    <location>
        <begin position="1"/>
        <end position="65"/>
    </location>
</feature>